<sequence>MEQPQIDEARAIRKGEELNTEKLQAFLNEELNMGDASLEIAQFPSGYSNLTYLLKLGDKELVLRRPPFGAEKISKGHDMGREYKVLSRLNPVYPKTPKPLVYTEDSSIIGAPFYIMERVKGSILRANQKVDMSRQEARILSENFIHNLARLHKIDVNETGLIELGKPEGYMRRQVEGWIERYKKSQTDDIRDMDEVIQWFPDNIPETKYTSFIHNDYKYDNIVLNPEDPTQIKAVLDWEMSTVGDPLSDLATTLAYTTESTDPEPLRMFGIRAFEGVMSRDETVRRYEAASGIKTENMVFYFAFATFKLGTICQQIYYRYKEGFTKDPRFAPLIFLVKATAKLSASAVRNGRIRDI</sequence>
<reference evidence="2 3" key="1">
    <citation type="submission" date="2007-01" db="EMBL/GenBank/DDBJ databases">
        <authorList>
            <person name="Haygood M."/>
            <person name="Podell S."/>
            <person name="Anderson C."/>
            <person name="Hopkinson B."/>
            <person name="Roe K."/>
            <person name="Barbeau K."/>
            <person name="Gaasterland T."/>
            <person name="Ferriera S."/>
            <person name="Johnson J."/>
            <person name="Kravitz S."/>
            <person name="Beeson K."/>
            <person name="Sutton G."/>
            <person name="Rogers Y.-H."/>
            <person name="Friedman R."/>
            <person name="Frazier M."/>
            <person name="Venter J.C."/>
        </authorList>
    </citation>
    <scope>NUCLEOTIDE SEQUENCE [LARGE SCALE GENOMIC DNA]</scope>
    <source>
        <strain evidence="2 3">ATCC 23134</strain>
    </source>
</reference>
<proteinExistence type="predicted"/>
<dbReference type="SUPFAM" id="SSF56112">
    <property type="entry name" value="Protein kinase-like (PK-like)"/>
    <property type="match status" value="1"/>
</dbReference>
<evidence type="ECO:0000313" key="3">
    <source>
        <dbReference type="Proteomes" id="UP000004095"/>
    </source>
</evidence>
<dbReference type="RefSeq" id="WP_002695219.1">
    <property type="nucleotide sequence ID" value="NZ_AAWS01000007.1"/>
</dbReference>
<dbReference type="CDD" id="cd05154">
    <property type="entry name" value="ACAD10_11_N-like"/>
    <property type="match status" value="1"/>
</dbReference>
<dbReference type="eggNOG" id="COG3173">
    <property type="taxonomic scope" value="Bacteria"/>
</dbReference>
<accession>A1ZH22</accession>
<evidence type="ECO:0000313" key="2">
    <source>
        <dbReference type="EMBL" id="EAY30291.1"/>
    </source>
</evidence>
<dbReference type="Gene3D" id="3.30.200.20">
    <property type="entry name" value="Phosphorylase Kinase, domain 1"/>
    <property type="match status" value="1"/>
</dbReference>
<dbReference type="InterPro" id="IPR011009">
    <property type="entry name" value="Kinase-like_dom_sf"/>
</dbReference>
<dbReference type="InterPro" id="IPR052898">
    <property type="entry name" value="ACAD10-like"/>
</dbReference>
<dbReference type="PANTHER" id="PTHR47829:SF1">
    <property type="entry name" value="HAD FAMILY PHOSPHATASE"/>
    <property type="match status" value="1"/>
</dbReference>
<dbReference type="GO" id="GO:0016740">
    <property type="term" value="F:transferase activity"/>
    <property type="evidence" value="ECO:0007669"/>
    <property type="project" value="UniProtKB-KW"/>
</dbReference>
<feature type="domain" description="Aminoglycoside phosphotransferase" evidence="1">
    <location>
        <begin position="40"/>
        <end position="274"/>
    </location>
</feature>
<dbReference type="Gene3D" id="3.90.1200.10">
    <property type="match status" value="1"/>
</dbReference>
<dbReference type="AlphaFoldDB" id="A1ZH22"/>
<gene>
    <name evidence="2" type="ORF">M23134_08115</name>
</gene>
<dbReference type="Pfam" id="PF01636">
    <property type="entry name" value="APH"/>
    <property type="match status" value="1"/>
</dbReference>
<comment type="caution">
    <text evidence="2">The sequence shown here is derived from an EMBL/GenBank/DDBJ whole genome shotgun (WGS) entry which is preliminary data.</text>
</comment>
<name>A1ZH22_MICM2</name>
<dbReference type="OrthoDB" id="3806873at2"/>
<dbReference type="PANTHER" id="PTHR47829">
    <property type="entry name" value="HYDROLASE, PUTATIVE (AFU_ORTHOLOGUE AFUA_1G12880)-RELATED"/>
    <property type="match status" value="1"/>
</dbReference>
<dbReference type="Proteomes" id="UP000004095">
    <property type="component" value="Unassembled WGS sequence"/>
</dbReference>
<keyword evidence="3" id="KW-1185">Reference proteome</keyword>
<dbReference type="EMBL" id="AAWS01000007">
    <property type="protein sequence ID" value="EAY30291.1"/>
    <property type="molecule type" value="Genomic_DNA"/>
</dbReference>
<evidence type="ECO:0000259" key="1">
    <source>
        <dbReference type="Pfam" id="PF01636"/>
    </source>
</evidence>
<organism evidence="2 3">
    <name type="scientific">Microscilla marina ATCC 23134</name>
    <dbReference type="NCBI Taxonomy" id="313606"/>
    <lineage>
        <taxon>Bacteria</taxon>
        <taxon>Pseudomonadati</taxon>
        <taxon>Bacteroidota</taxon>
        <taxon>Cytophagia</taxon>
        <taxon>Cytophagales</taxon>
        <taxon>Microscillaceae</taxon>
        <taxon>Microscilla</taxon>
    </lineage>
</organism>
<protein>
    <submittedName>
        <fullName evidence="2">Aminoglycoside phosphotransferase</fullName>
    </submittedName>
</protein>
<keyword evidence="2" id="KW-0808">Transferase</keyword>
<dbReference type="InterPro" id="IPR041726">
    <property type="entry name" value="ACAD10_11_N"/>
</dbReference>
<dbReference type="InterPro" id="IPR002575">
    <property type="entry name" value="Aminoglycoside_PTrfase"/>
</dbReference>